<accession>A0A1I8F6P2</accession>
<dbReference type="Proteomes" id="UP000095280">
    <property type="component" value="Unplaced"/>
</dbReference>
<evidence type="ECO:0000313" key="1">
    <source>
        <dbReference type="Proteomes" id="UP000095280"/>
    </source>
</evidence>
<evidence type="ECO:0000313" key="2">
    <source>
        <dbReference type="WBParaSite" id="maker-unitig_21915-snap-gene-0.1-mRNA-1"/>
    </source>
</evidence>
<keyword evidence="1" id="KW-1185">Reference proteome</keyword>
<sequence>MCSAADCSSYPVPVLDASSFCMAITALIGKRSCSKRTLLLFTEARPPSNTKGNQ</sequence>
<name>A0A1I8F6P2_9PLAT</name>
<dbReference type="AlphaFoldDB" id="A0A1I8F6P2"/>
<proteinExistence type="predicted"/>
<reference evidence="2" key="1">
    <citation type="submission" date="2016-11" db="UniProtKB">
        <authorList>
            <consortium name="WormBaseParasite"/>
        </authorList>
    </citation>
    <scope>IDENTIFICATION</scope>
</reference>
<dbReference type="WBParaSite" id="maker-unitig_21915-snap-gene-0.1-mRNA-1">
    <property type="protein sequence ID" value="maker-unitig_21915-snap-gene-0.1-mRNA-1"/>
    <property type="gene ID" value="maker-unitig_21915-snap-gene-0.1"/>
</dbReference>
<protein>
    <submittedName>
        <fullName evidence="2">Uncharacterized protein</fullName>
    </submittedName>
</protein>
<organism evidence="1 2">
    <name type="scientific">Macrostomum lignano</name>
    <dbReference type="NCBI Taxonomy" id="282301"/>
    <lineage>
        <taxon>Eukaryota</taxon>
        <taxon>Metazoa</taxon>
        <taxon>Spiralia</taxon>
        <taxon>Lophotrochozoa</taxon>
        <taxon>Platyhelminthes</taxon>
        <taxon>Rhabditophora</taxon>
        <taxon>Macrostomorpha</taxon>
        <taxon>Macrostomida</taxon>
        <taxon>Macrostomidae</taxon>
        <taxon>Macrostomum</taxon>
    </lineage>
</organism>